<dbReference type="AlphaFoldDB" id="A0A644UYR0"/>
<evidence type="ECO:0000259" key="1">
    <source>
        <dbReference type="PROSITE" id="PS51782"/>
    </source>
</evidence>
<dbReference type="SMART" id="SM00257">
    <property type="entry name" value="LysM"/>
    <property type="match status" value="1"/>
</dbReference>
<proteinExistence type="predicted"/>
<organism evidence="2">
    <name type="scientific">bioreactor metagenome</name>
    <dbReference type="NCBI Taxonomy" id="1076179"/>
    <lineage>
        <taxon>unclassified sequences</taxon>
        <taxon>metagenomes</taxon>
        <taxon>ecological metagenomes</taxon>
    </lineage>
</organism>
<dbReference type="GO" id="GO:0004222">
    <property type="term" value="F:metalloendopeptidase activity"/>
    <property type="evidence" value="ECO:0007669"/>
    <property type="project" value="TreeGrafter"/>
</dbReference>
<dbReference type="SUPFAM" id="SSF51261">
    <property type="entry name" value="Duplicated hybrid motif"/>
    <property type="match status" value="1"/>
</dbReference>
<dbReference type="Gene3D" id="2.70.70.10">
    <property type="entry name" value="Glucose Permease (Domain IIA)"/>
    <property type="match status" value="1"/>
</dbReference>
<dbReference type="Gene3D" id="3.10.350.10">
    <property type="entry name" value="LysM domain"/>
    <property type="match status" value="1"/>
</dbReference>
<dbReference type="Pfam" id="PF01476">
    <property type="entry name" value="LysM"/>
    <property type="match status" value="1"/>
</dbReference>
<gene>
    <name evidence="2" type="ORF">SDC9_30183</name>
</gene>
<comment type="caution">
    <text evidence="2">The sequence shown here is derived from an EMBL/GenBank/DDBJ whole genome shotgun (WGS) entry which is preliminary data.</text>
</comment>
<protein>
    <recommendedName>
        <fullName evidence="1">LysM domain-containing protein</fullName>
    </recommendedName>
</protein>
<dbReference type="InterPro" id="IPR011055">
    <property type="entry name" value="Dup_hybrid_motif"/>
</dbReference>
<dbReference type="CDD" id="cd00118">
    <property type="entry name" value="LysM"/>
    <property type="match status" value="1"/>
</dbReference>
<dbReference type="InterPro" id="IPR036779">
    <property type="entry name" value="LysM_dom_sf"/>
</dbReference>
<dbReference type="CDD" id="cd12797">
    <property type="entry name" value="M23_peptidase"/>
    <property type="match status" value="1"/>
</dbReference>
<dbReference type="EMBL" id="VSSQ01000187">
    <property type="protein sequence ID" value="MPL84219.1"/>
    <property type="molecule type" value="Genomic_DNA"/>
</dbReference>
<dbReference type="PROSITE" id="PS51782">
    <property type="entry name" value="LYSM"/>
    <property type="match status" value="1"/>
</dbReference>
<dbReference type="SUPFAM" id="SSF54106">
    <property type="entry name" value="LysM domain"/>
    <property type="match status" value="1"/>
</dbReference>
<dbReference type="InterPro" id="IPR018392">
    <property type="entry name" value="LysM"/>
</dbReference>
<dbReference type="InterPro" id="IPR050570">
    <property type="entry name" value="Cell_wall_metabolism_enzyme"/>
</dbReference>
<reference evidence="2" key="1">
    <citation type="submission" date="2019-08" db="EMBL/GenBank/DDBJ databases">
        <authorList>
            <person name="Kucharzyk K."/>
            <person name="Murdoch R.W."/>
            <person name="Higgins S."/>
            <person name="Loffler F."/>
        </authorList>
    </citation>
    <scope>NUCLEOTIDE SEQUENCE</scope>
</reference>
<dbReference type="PANTHER" id="PTHR21666">
    <property type="entry name" value="PEPTIDASE-RELATED"/>
    <property type="match status" value="1"/>
</dbReference>
<accession>A0A644UYR0</accession>
<dbReference type="PANTHER" id="PTHR21666:SF270">
    <property type="entry name" value="MUREIN HYDROLASE ACTIVATOR ENVC"/>
    <property type="match status" value="1"/>
</dbReference>
<evidence type="ECO:0000313" key="2">
    <source>
        <dbReference type="EMBL" id="MPL84219.1"/>
    </source>
</evidence>
<feature type="domain" description="LysM" evidence="1">
    <location>
        <begin position="246"/>
        <end position="290"/>
    </location>
</feature>
<dbReference type="InterPro" id="IPR016047">
    <property type="entry name" value="M23ase_b-sheet_dom"/>
</dbReference>
<dbReference type="Pfam" id="PF01551">
    <property type="entry name" value="Peptidase_M23"/>
    <property type="match status" value="1"/>
</dbReference>
<sequence length="291" mass="32605">MKFTRGILILIPALALLLSNTAIANDKDKKLTSINLRGDTTNIYQELLNDETDDLMENHPADDIYNNIWTSSKLNPYKIPIDSLPDSVKVDLSTFCIPVKGHITSHFGPRRYRYHYGTDVKLNTGDTVVSSFAGKVRIIDYDRKGYGHYVVIRHDNGLETVYAHLSEIMVTLDQVVVAGEPIALGGSTGRSTGPHLHYEIRFLGNAMNPAKIIDFACGLPFDNEYLITKKHSFYYQKEVKAMAAAKYYKIRSGDNLSRIAARNGTSVKALCRLNGISAKKVLRIGQRIRVR</sequence>
<name>A0A644UYR0_9ZZZZ</name>